<dbReference type="Pfam" id="PF12937">
    <property type="entry name" value="F-box-like"/>
    <property type="match status" value="1"/>
</dbReference>
<dbReference type="InterPro" id="IPR036047">
    <property type="entry name" value="F-box-like_dom_sf"/>
</dbReference>
<name>A0A7M7HL51_STRPU</name>
<dbReference type="EnsemblMetazoa" id="XM_011671693">
    <property type="protein sequence ID" value="XP_011669995"/>
    <property type="gene ID" value="LOC755232"/>
</dbReference>
<dbReference type="KEGG" id="spu:755232"/>
<dbReference type="SMART" id="SM00256">
    <property type="entry name" value="FBOX"/>
    <property type="match status" value="1"/>
</dbReference>
<evidence type="ECO:0000313" key="6">
    <source>
        <dbReference type="Proteomes" id="UP000007110"/>
    </source>
</evidence>
<feature type="repeat" description="WD" evidence="3">
    <location>
        <begin position="388"/>
        <end position="420"/>
    </location>
</feature>
<dbReference type="InterPro" id="IPR001680">
    <property type="entry name" value="WD40_rpt"/>
</dbReference>
<dbReference type="GeneID" id="755232"/>
<feature type="repeat" description="WD" evidence="3">
    <location>
        <begin position="188"/>
        <end position="227"/>
    </location>
</feature>
<dbReference type="InterPro" id="IPR036322">
    <property type="entry name" value="WD40_repeat_dom_sf"/>
</dbReference>
<evidence type="ECO:0000313" key="5">
    <source>
        <dbReference type="EnsemblMetazoa" id="XP_011669995"/>
    </source>
</evidence>
<keyword evidence="1 3" id="KW-0853">WD repeat</keyword>
<evidence type="ECO:0000256" key="1">
    <source>
        <dbReference type="ARBA" id="ARBA00022574"/>
    </source>
</evidence>
<evidence type="ECO:0000259" key="4">
    <source>
        <dbReference type="PROSITE" id="PS50181"/>
    </source>
</evidence>
<dbReference type="SUPFAM" id="SSF50978">
    <property type="entry name" value="WD40 repeat-like"/>
    <property type="match status" value="2"/>
</dbReference>
<reference evidence="5" key="2">
    <citation type="submission" date="2021-01" db="UniProtKB">
        <authorList>
            <consortium name="EnsemblMetazoa"/>
        </authorList>
    </citation>
    <scope>IDENTIFICATION</scope>
</reference>
<reference evidence="6" key="1">
    <citation type="submission" date="2015-02" db="EMBL/GenBank/DDBJ databases">
        <title>Genome sequencing for Strongylocentrotus purpuratus.</title>
        <authorList>
            <person name="Murali S."/>
            <person name="Liu Y."/>
            <person name="Vee V."/>
            <person name="English A."/>
            <person name="Wang M."/>
            <person name="Skinner E."/>
            <person name="Han Y."/>
            <person name="Muzny D.M."/>
            <person name="Worley K.C."/>
            <person name="Gibbs R.A."/>
        </authorList>
    </citation>
    <scope>NUCLEOTIDE SEQUENCE</scope>
</reference>
<dbReference type="PROSITE" id="PS50082">
    <property type="entry name" value="WD_REPEATS_2"/>
    <property type="match status" value="6"/>
</dbReference>
<dbReference type="OMA" id="KCQPLQL"/>
<dbReference type="Pfam" id="PF00400">
    <property type="entry name" value="WD40"/>
    <property type="match status" value="7"/>
</dbReference>
<proteinExistence type="predicted"/>
<dbReference type="InParanoid" id="A0A7M7HL51"/>
<dbReference type="OrthoDB" id="19711at2759"/>
<dbReference type="SMART" id="SM00320">
    <property type="entry name" value="WD40"/>
    <property type="match status" value="7"/>
</dbReference>
<dbReference type="PANTHER" id="PTHR44156">
    <property type="entry name" value="SUPERNUMERARY LIMBS, ISOFORM B-RELATED"/>
    <property type="match status" value="1"/>
</dbReference>
<dbReference type="PROSITE" id="PS50294">
    <property type="entry name" value="WD_REPEATS_REGION"/>
    <property type="match status" value="4"/>
</dbReference>
<dbReference type="PROSITE" id="PS00678">
    <property type="entry name" value="WD_REPEATS_1"/>
    <property type="match status" value="2"/>
</dbReference>
<feature type="repeat" description="WD" evidence="3">
    <location>
        <begin position="427"/>
        <end position="466"/>
    </location>
</feature>
<keyword evidence="2" id="KW-0677">Repeat</keyword>
<dbReference type="InterPro" id="IPR001810">
    <property type="entry name" value="F-box_dom"/>
</dbReference>
<dbReference type="SUPFAM" id="SSF81383">
    <property type="entry name" value="F-box domain"/>
    <property type="match status" value="1"/>
</dbReference>
<dbReference type="AlphaFoldDB" id="A0A7M7HL51"/>
<accession>A0A7M7HL51</accession>
<feature type="repeat" description="WD" evidence="3">
    <location>
        <begin position="268"/>
        <end position="298"/>
    </location>
</feature>
<keyword evidence="6" id="KW-1185">Reference proteome</keyword>
<dbReference type="InterPro" id="IPR053299">
    <property type="entry name" value="ASTRA_WD_repeat"/>
</dbReference>
<dbReference type="InterPro" id="IPR019775">
    <property type="entry name" value="WD40_repeat_CS"/>
</dbReference>
<dbReference type="InterPro" id="IPR015943">
    <property type="entry name" value="WD40/YVTN_repeat-like_dom_sf"/>
</dbReference>
<protein>
    <recommendedName>
        <fullName evidence="4">F-box domain-containing protein</fullName>
    </recommendedName>
</protein>
<dbReference type="Gene3D" id="1.20.1280.50">
    <property type="match status" value="1"/>
</dbReference>
<evidence type="ECO:0000256" key="3">
    <source>
        <dbReference type="PROSITE-ProRule" id="PRU00221"/>
    </source>
</evidence>
<sequence>MVTFEDHLPRVASWFDDCSQEQQNQVLKLLFSKCKPLQIRKLCADLEPLLAVDVTACLPPELIDRIFSYLSVTDVCEVAKCNARWRECANSDILWFYHCQRRGWLHYGTIHDLCQERPFSPNQKNIANTSPTFTFDSIINGAGITSGGGDPGRRSSLQSTCRWKEIYMRAYHLSLNWALGRYKVIPALRGHRETVTCMDAEGIILVSGSRDRTVRVWNVCTSECISVIDAHTGAVTCLKLKNGLIVTGCSDKLLRVFEIGSGRCIKSLEGHTGSVDHVCFQNESIVSASSDRSVRVWSWPDGCCRQILRGHSDDIQYLDVHREKAVTTAWDTTVRVWDIHRGICLHVLRGHSEGVMCCKFDDKIIVSGGGDGLIKIWDTHVGVCTKTLEGHTDEVYCLDYNSNVIASGSADSTVRLWNYEGICLNVMKEHIGVVRCLRLSNDRLVTGGDRKKIVVWDAQDGRLLNVVHRNPSLLHLMWTSDTKIMIASPQAPGTVTILSYW</sequence>
<dbReference type="Gene3D" id="2.130.10.10">
    <property type="entry name" value="YVTN repeat-like/Quinoprotein amine dehydrogenase"/>
    <property type="match status" value="2"/>
</dbReference>
<dbReference type="PROSITE" id="PS50181">
    <property type="entry name" value="FBOX"/>
    <property type="match status" value="1"/>
</dbReference>
<dbReference type="CDD" id="cd00200">
    <property type="entry name" value="WD40"/>
    <property type="match status" value="1"/>
</dbReference>
<dbReference type="Proteomes" id="UP000007110">
    <property type="component" value="Unassembled WGS sequence"/>
</dbReference>
<dbReference type="InterPro" id="IPR020472">
    <property type="entry name" value="WD40_PAC1"/>
</dbReference>
<feature type="domain" description="F-box" evidence="4">
    <location>
        <begin position="52"/>
        <end position="98"/>
    </location>
</feature>
<feature type="repeat" description="WD" evidence="3">
    <location>
        <begin position="308"/>
        <end position="347"/>
    </location>
</feature>
<feature type="repeat" description="WD" evidence="3">
    <location>
        <begin position="348"/>
        <end position="387"/>
    </location>
</feature>
<dbReference type="PRINTS" id="PR00320">
    <property type="entry name" value="GPROTEINBRPT"/>
</dbReference>
<evidence type="ECO:0000256" key="2">
    <source>
        <dbReference type="ARBA" id="ARBA00022737"/>
    </source>
</evidence>
<dbReference type="RefSeq" id="XP_011669995.1">
    <property type="nucleotide sequence ID" value="XM_011671693.2"/>
</dbReference>
<organism evidence="5 6">
    <name type="scientific">Strongylocentrotus purpuratus</name>
    <name type="common">Purple sea urchin</name>
    <dbReference type="NCBI Taxonomy" id="7668"/>
    <lineage>
        <taxon>Eukaryota</taxon>
        <taxon>Metazoa</taxon>
        <taxon>Echinodermata</taxon>
        <taxon>Eleutherozoa</taxon>
        <taxon>Echinozoa</taxon>
        <taxon>Echinoidea</taxon>
        <taxon>Euechinoidea</taxon>
        <taxon>Echinacea</taxon>
        <taxon>Camarodonta</taxon>
        <taxon>Echinidea</taxon>
        <taxon>Strongylocentrotidae</taxon>
        <taxon>Strongylocentrotus</taxon>
    </lineage>
</organism>